<dbReference type="AlphaFoldDB" id="A0A2U1KZY9"/>
<dbReference type="SUPFAM" id="SSF52540">
    <property type="entry name" value="P-loop containing nucleoside triphosphate hydrolases"/>
    <property type="match status" value="1"/>
</dbReference>
<evidence type="ECO:0000259" key="3">
    <source>
        <dbReference type="Pfam" id="PF00931"/>
    </source>
</evidence>
<gene>
    <name evidence="5" type="ORF">CTI12_AA546090</name>
</gene>
<dbReference type="Pfam" id="PF00931">
    <property type="entry name" value="NB-ARC"/>
    <property type="match status" value="1"/>
</dbReference>
<dbReference type="Gene3D" id="1.10.8.430">
    <property type="entry name" value="Helical domain of apoptotic protease-activating factors"/>
    <property type="match status" value="1"/>
</dbReference>
<keyword evidence="6" id="KW-1185">Reference proteome</keyword>
<dbReference type="GO" id="GO:0006952">
    <property type="term" value="P:defense response"/>
    <property type="evidence" value="ECO:0007669"/>
    <property type="project" value="InterPro"/>
</dbReference>
<dbReference type="Gene3D" id="3.40.50.300">
    <property type="entry name" value="P-loop containing nucleotide triphosphate hydrolases"/>
    <property type="match status" value="1"/>
</dbReference>
<name>A0A2U1KZY9_ARTAN</name>
<reference evidence="5 6" key="1">
    <citation type="journal article" date="2018" name="Mol. Plant">
        <title>The genome of Artemisia annua provides insight into the evolution of Asteraceae family and artemisinin biosynthesis.</title>
        <authorList>
            <person name="Shen Q."/>
            <person name="Zhang L."/>
            <person name="Liao Z."/>
            <person name="Wang S."/>
            <person name="Yan T."/>
            <person name="Shi P."/>
            <person name="Liu M."/>
            <person name="Fu X."/>
            <person name="Pan Q."/>
            <person name="Wang Y."/>
            <person name="Lv Z."/>
            <person name="Lu X."/>
            <person name="Zhang F."/>
            <person name="Jiang W."/>
            <person name="Ma Y."/>
            <person name="Chen M."/>
            <person name="Hao X."/>
            <person name="Li L."/>
            <person name="Tang Y."/>
            <person name="Lv G."/>
            <person name="Zhou Y."/>
            <person name="Sun X."/>
            <person name="Brodelius P.E."/>
            <person name="Rose J.K.C."/>
            <person name="Tang K."/>
        </authorList>
    </citation>
    <scope>NUCLEOTIDE SEQUENCE [LARGE SCALE GENOMIC DNA]</scope>
    <source>
        <strain evidence="6">cv. Huhao1</strain>
        <tissue evidence="5">Leaf</tissue>
    </source>
</reference>
<evidence type="ECO:0000259" key="4">
    <source>
        <dbReference type="Pfam" id="PF23282"/>
    </source>
</evidence>
<dbReference type="InterPro" id="IPR044974">
    <property type="entry name" value="Disease_R_plants"/>
</dbReference>
<accession>A0A2U1KZY9</accession>
<dbReference type="GO" id="GO:0043531">
    <property type="term" value="F:ADP binding"/>
    <property type="evidence" value="ECO:0007669"/>
    <property type="project" value="InterPro"/>
</dbReference>
<dbReference type="Gene3D" id="3.80.10.10">
    <property type="entry name" value="Ribonuclease Inhibitor"/>
    <property type="match status" value="1"/>
</dbReference>
<evidence type="ECO:0000256" key="1">
    <source>
        <dbReference type="ARBA" id="ARBA00022614"/>
    </source>
</evidence>
<dbReference type="InterPro" id="IPR002182">
    <property type="entry name" value="NB-ARC"/>
</dbReference>
<dbReference type="OrthoDB" id="1357022at2759"/>
<dbReference type="InterPro" id="IPR032675">
    <property type="entry name" value="LRR_dom_sf"/>
</dbReference>
<dbReference type="Proteomes" id="UP000245207">
    <property type="component" value="Unassembled WGS sequence"/>
</dbReference>
<dbReference type="SUPFAM" id="SSF52058">
    <property type="entry name" value="L domain-like"/>
    <property type="match status" value="1"/>
</dbReference>
<feature type="domain" description="NB-ARC" evidence="3">
    <location>
        <begin position="19"/>
        <end position="133"/>
    </location>
</feature>
<dbReference type="InterPro" id="IPR027417">
    <property type="entry name" value="P-loop_NTPase"/>
</dbReference>
<comment type="caution">
    <text evidence="5">The sequence shown here is derived from an EMBL/GenBank/DDBJ whole genome shotgun (WGS) entry which is preliminary data.</text>
</comment>
<dbReference type="InterPro" id="IPR058192">
    <property type="entry name" value="WHD_ROQ1-like"/>
</dbReference>
<evidence type="ECO:0000256" key="2">
    <source>
        <dbReference type="ARBA" id="ARBA00022737"/>
    </source>
</evidence>
<feature type="domain" description="Disease resistance protein Roq1-like winged-helix" evidence="4">
    <location>
        <begin position="203"/>
        <end position="260"/>
    </location>
</feature>
<dbReference type="InterPro" id="IPR042197">
    <property type="entry name" value="Apaf_helical"/>
</dbReference>
<dbReference type="PRINTS" id="PR00364">
    <property type="entry name" value="DISEASERSIST"/>
</dbReference>
<dbReference type="PANTHER" id="PTHR11017">
    <property type="entry name" value="LEUCINE-RICH REPEAT-CONTAINING PROTEIN"/>
    <property type="match status" value="1"/>
</dbReference>
<dbReference type="EMBL" id="PKPP01012491">
    <property type="protein sequence ID" value="PWA42303.1"/>
    <property type="molecule type" value="Genomic_DNA"/>
</dbReference>
<evidence type="ECO:0000313" key="5">
    <source>
        <dbReference type="EMBL" id="PWA42303.1"/>
    </source>
</evidence>
<keyword evidence="1" id="KW-0433">Leucine-rich repeat</keyword>
<dbReference type="Pfam" id="PF23282">
    <property type="entry name" value="WHD_ROQ1"/>
    <property type="match status" value="1"/>
</dbReference>
<organism evidence="5 6">
    <name type="scientific">Artemisia annua</name>
    <name type="common">Sweet wormwood</name>
    <dbReference type="NCBI Taxonomy" id="35608"/>
    <lineage>
        <taxon>Eukaryota</taxon>
        <taxon>Viridiplantae</taxon>
        <taxon>Streptophyta</taxon>
        <taxon>Embryophyta</taxon>
        <taxon>Tracheophyta</taxon>
        <taxon>Spermatophyta</taxon>
        <taxon>Magnoliopsida</taxon>
        <taxon>eudicotyledons</taxon>
        <taxon>Gunneridae</taxon>
        <taxon>Pentapetalae</taxon>
        <taxon>asterids</taxon>
        <taxon>campanulids</taxon>
        <taxon>Asterales</taxon>
        <taxon>Asteraceae</taxon>
        <taxon>Asteroideae</taxon>
        <taxon>Anthemideae</taxon>
        <taxon>Artemisiinae</taxon>
        <taxon>Artemisia</taxon>
    </lineage>
</organism>
<dbReference type="STRING" id="35608.A0A2U1KZY9"/>
<proteinExistence type="predicted"/>
<protein>
    <submittedName>
        <fullName evidence="5">Disease resistance protein (TIR-NBS-LRR class)</fullName>
    </submittedName>
</protein>
<dbReference type="PANTHER" id="PTHR11017:SF577">
    <property type="entry name" value="DISEASE RESISTANCE PROTEIN (TIR-NBS-LRR CLASS), PUTATIVE-RELATED"/>
    <property type="match status" value="1"/>
</dbReference>
<sequence>MACSVFHDCKSFVENVREVSKTSLSGLKSLQKQVLSDVLNDQGITVSSVADGKDMMGKMMSSRKVLVVLDDVDHIDQLEALAGKPKWFKSGSTIIITTRDEQVLVSHGVSLIRDVNLLSNKEALCLFSRYTFGREIPIQGYEQLSGHVVRYAVGLPLTIKVLGSFLCGKNELEWKDVLERLKTVPQKETQKVLEISVNDLENDYKEIFLNVACILKGEQKDRAIQVFESCGFNAIILINITEYGSLSMHDHIEEMGKNIVFQMHPDDPNRQRRLWIDGEIENILACDWAKINEATRCIKLSPLTLNLATVMRGLGNMSKLRVLYMCSGPNWKDNQVLDKLRFLDLSYTRLRTMNLGVTPNIEILYLEHCKELIELSIPDGCPKLQSLNLNYSKLKSFNLGPSPNLETLSLVGCCDLEEFCMPFRCIKLKSFSLNGSKLRNLSLGSTPDLETLSFVRCRDFEELLPFQCTKLKSLSVHNSQLRNLDLGPTPDLETLSLVECDLEAFHVPFRCPKLKSINLNGSKLRNLHLGLTLLDFIIVKVLYYEITIDEGPKLLSKK</sequence>
<evidence type="ECO:0000313" key="6">
    <source>
        <dbReference type="Proteomes" id="UP000245207"/>
    </source>
</evidence>
<keyword evidence="2" id="KW-0677">Repeat</keyword>